<dbReference type="Proteomes" id="UP000265703">
    <property type="component" value="Unassembled WGS sequence"/>
</dbReference>
<dbReference type="EMBL" id="QKYT01000820">
    <property type="protein sequence ID" value="RIA81276.1"/>
    <property type="molecule type" value="Genomic_DNA"/>
</dbReference>
<comment type="caution">
    <text evidence="2">The sequence shown here is derived from an EMBL/GenBank/DDBJ whole genome shotgun (WGS) entry which is preliminary data.</text>
</comment>
<evidence type="ECO:0000313" key="2">
    <source>
        <dbReference type="EMBL" id="RIA81276.1"/>
    </source>
</evidence>
<protein>
    <submittedName>
        <fullName evidence="2">Uncharacterized protein</fullName>
    </submittedName>
</protein>
<proteinExistence type="predicted"/>
<keyword evidence="1" id="KW-0812">Transmembrane</keyword>
<feature type="transmembrane region" description="Helical" evidence="1">
    <location>
        <begin position="25"/>
        <end position="44"/>
    </location>
</feature>
<gene>
    <name evidence="2" type="ORF">C1645_744652</name>
</gene>
<evidence type="ECO:0000313" key="3">
    <source>
        <dbReference type="Proteomes" id="UP000265703"/>
    </source>
</evidence>
<dbReference type="AlphaFoldDB" id="A0A397S951"/>
<keyword evidence="3" id="KW-1185">Reference proteome</keyword>
<sequence length="115" mass="13454">MTIFGSGIFLIDLHFKGTSCTCEILNLRVILFVFFLLTFEMIIIRVDTFKYFWKEGVCGNIYRNTFVFKRLKLTEKGFKGGLYLTKKGLKGLGLTKRLKRLIFNRKRLISILKMA</sequence>
<reference evidence="2 3" key="1">
    <citation type="submission" date="2018-06" db="EMBL/GenBank/DDBJ databases">
        <title>Comparative genomics reveals the genomic features of Rhizophagus irregularis, R. cerebriforme, R. diaphanum and Gigaspora rosea, and their symbiotic lifestyle signature.</title>
        <authorList>
            <person name="Morin E."/>
            <person name="San Clemente H."/>
            <person name="Chen E.C.H."/>
            <person name="De La Providencia I."/>
            <person name="Hainaut M."/>
            <person name="Kuo A."/>
            <person name="Kohler A."/>
            <person name="Murat C."/>
            <person name="Tang N."/>
            <person name="Roy S."/>
            <person name="Loubradou J."/>
            <person name="Henrissat B."/>
            <person name="Grigoriev I.V."/>
            <person name="Corradi N."/>
            <person name="Roux C."/>
            <person name="Martin F.M."/>
        </authorList>
    </citation>
    <scope>NUCLEOTIDE SEQUENCE [LARGE SCALE GENOMIC DNA]</scope>
    <source>
        <strain evidence="2 3">DAOM 227022</strain>
    </source>
</reference>
<organism evidence="2 3">
    <name type="scientific">Glomus cerebriforme</name>
    <dbReference type="NCBI Taxonomy" id="658196"/>
    <lineage>
        <taxon>Eukaryota</taxon>
        <taxon>Fungi</taxon>
        <taxon>Fungi incertae sedis</taxon>
        <taxon>Mucoromycota</taxon>
        <taxon>Glomeromycotina</taxon>
        <taxon>Glomeromycetes</taxon>
        <taxon>Glomerales</taxon>
        <taxon>Glomeraceae</taxon>
        <taxon>Glomus</taxon>
    </lineage>
</organism>
<keyword evidence="1" id="KW-0472">Membrane</keyword>
<name>A0A397S951_9GLOM</name>
<accession>A0A397S951</accession>
<evidence type="ECO:0000256" key="1">
    <source>
        <dbReference type="SAM" id="Phobius"/>
    </source>
</evidence>
<keyword evidence="1" id="KW-1133">Transmembrane helix</keyword>